<feature type="compositionally biased region" description="Basic and acidic residues" evidence="1">
    <location>
        <begin position="163"/>
        <end position="173"/>
    </location>
</feature>
<proteinExistence type="predicted"/>
<sequence>MYHPRPPLCFLGLLDPPVWHTTLAANGQNPQLQVFLIQHGLYPGSLVRLHTVRRYADDSCTMMGPQPRRAAWAGSPTVRAAPDSPVYVLIKADFTRVRKLGARTAHCASRSHVAGLWYDIRIIPLLRPGLGLFHTTAIQHRRFLVPSSSSRSRHRRARSLPLHYDRPPRAPAP</sequence>
<name>A0AAD7IS41_9AGAR</name>
<accession>A0AAD7IS41</accession>
<evidence type="ECO:0000256" key="1">
    <source>
        <dbReference type="SAM" id="MobiDB-lite"/>
    </source>
</evidence>
<organism evidence="2 3">
    <name type="scientific">Mycena maculata</name>
    <dbReference type="NCBI Taxonomy" id="230809"/>
    <lineage>
        <taxon>Eukaryota</taxon>
        <taxon>Fungi</taxon>
        <taxon>Dikarya</taxon>
        <taxon>Basidiomycota</taxon>
        <taxon>Agaricomycotina</taxon>
        <taxon>Agaricomycetes</taxon>
        <taxon>Agaricomycetidae</taxon>
        <taxon>Agaricales</taxon>
        <taxon>Marasmiineae</taxon>
        <taxon>Mycenaceae</taxon>
        <taxon>Mycena</taxon>
    </lineage>
</organism>
<gene>
    <name evidence="2" type="ORF">DFH07DRAFT_572751</name>
</gene>
<evidence type="ECO:0000313" key="2">
    <source>
        <dbReference type="EMBL" id="KAJ7748174.1"/>
    </source>
</evidence>
<reference evidence="2" key="1">
    <citation type="submission" date="2023-03" db="EMBL/GenBank/DDBJ databases">
        <title>Massive genome expansion in bonnet fungi (Mycena s.s.) driven by repeated elements and novel gene families across ecological guilds.</title>
        <authorList>
            <consortium name="Lawrence Berkeley National Laboratory"/>
            <person name="Harder C.B."/>
            <person name="Miyauchi S."/>
            <person name="Viragh M."/>
            <person name="Kuo A."/>
            <person name="Thoen E."/>
            <person name="Andreopoulos B."/>
            <person name="Lu D."/>
            <person name="Skrede I."/>
            <person name="Drula E."/>
            <person name="Henrissat B."/>
            <person name="Morin E."/>
            <person name="Kohler A."/>
            <person name="Barry K."/>
            <person name="LaButti K."/>
            <person name="Morin E."/>
            <person name="Salamov A."/>
            <person name="Lipzen A."/>
            <person name="Mereny Z."/>
            <person name="Hegedus B."/>
            <person name="Baldrian P."/>
            <person name="Stursova M."/>
            <person name="Weitz H."/>
            <person name="Taylor A."/>
            <person name="Grigoriev I.V."/>
            <person name="Nagy L.G."/>
            <person name="Martin F."/>
            <person name="Kauserud H."/>
        </authorList>
    </citation>
    <scope>NUCLEOTIDE SEQUENCE</scope>
    <source>
        <strain evidence="2">CBHHK188m</strain>
    </source>
</reference>
<dbReference type="EMBL" id="JARJLG010000091">
    <property type="protein sequence ID" value="KAJ7748174.1"/>
    <property type="molecule type" value="Genomic_DNA"/>
</dbReference>
<keyword evidence="3" id="KW-1185">Reference proteome</keyword>
<dbReference type="Proteomes" id="UP001215280">
    <property type="component" value="Unassembled WGS sequence"/>
</dbReference>
<dbReference type="AlphaFoldDB" id="A0AAD7IS41"/>
<feature type="region of interest" description="Disordered" evidence="1">
    <location>
        <begin position="145"/>
        <end position="173"/>
    </location>
</feature>
<comment type="caution">
    <text evidence="2">The sequence shown here is derived from an EMBL/GenBank/DDBJ whole genome shotgun (WGS) entry which is preliminary data.</text>
</comment>
<evidence type="ECO:0000313" key="3">
    <source>
        <dbReference type="Proteomes" id="UP001215280"/>
    </source>
</evidence>
<protein>
    <submittedName>
        <fullName evidence="2">Uncharacterized protein</fullName>
    </submittedName>
</protein>